<dbReference type="PANTHER" id="PTHR43861">
    <property type="entry name" value="TRANS-ACONITATE 2-METHYLTRANSFERASE-RELATED"/>
    <property type="match status" value="1"/>
</dbReference>
<protein>
    <submittedName>
        <fullName evidence="5">Class I SAM-dependent methyltransferase</fullName>
    </submittedName>
</protein>
<evidence type="ECO:0000313" key="5">
    <source>
        <dbReference type="EMBL" id="MBW8482590.1"/>
    </source>
</evidence>
<dbReference type="GO" id="GO:0008168">
    <property type="term" value="F:methyltransferase activity"/>
    <property type="evidence" value="ECO:0007669"/>
    <property type="project" value="UniProtKB-KW"/>
</dbReference>
<organism evidence="5 6">
    <name type="scientific">Actinomadura parmotrematis</name>
    <dbReference type="NCBI Taxonomy" id="2864039"/>
    <lineage>
        <taxon>Bacteria</taxon>
        <taxon>Bacillati</taxon>
        <taxon>Actinomycetota</taxon>
        <taxon>Actinomycetes</taxon>
        <taxon>Streptosporangiales</taxon>
        <taxon>Thermomonosporaceae</taxon>
        <taxon>Actinomadura</taxon>
    </lineage>
</organism>
<evidence type="ECO:0000259" key="4">
    <source>
        <dbReference type="Pfam" id="PF13649"/>
    </source>
</evidence>
<dbReference type="CDD" id="cd02440">
    <property type="entry name" value="AdoMet_MTases"/>
    <property type="match status" value="1"/>
</dbReference>
<reference evidence="5 6" key="1">
    <citation type="submission" date="2021-07" db="EMBL/GenBank/DDBJ databases">
        <title>Actinomadura sp. PM05-2 isolated from lichen.</title>
        <authorList>
            <person name="Somphong A."/>
            <person name="Phongsopitanun W."/>
            <person name="Tanasupawat S."/>
            <person name="Peongsungnone V."/>
        </authorList>
    </citation>
    <scope>NUCLEOTIDE SEQUENCE [LARGE SCALE GENOMIC DNA]</scope>
    <source>
        <strain evidence="5 6">PM05-2</strain>
    </source>
</reference>
<evidence type="ECO:0000256" key="2">
    <source>
        <dbReference type="ARBA" id="ARBA00022679"/>
    </source>
</evidence>
<name>A0ABS7FQT9_9ACTN</name>
<accession>A0ABS7FQT9</accession>
<dbReference type="EMBL" id="JAIBOA010000005">
    <property type="protein sequence ID" value="MBW8482590.1"/>
    <property type="molecule type" value="Genomic_DNA"/>
</dbReference>
<feature type="domain" description="Methyltransferase" evidence="4">
    <location>
        <begin position="49"/>
        <end position="139"/>
    </location>
</feature>
<feature type="region of interest" description="Disordered" evidence="3">
    <location>
        <begin position="205"/>
        <end position="226"/>
    </location>
</feature>
<keyword evidence="1 5" id="KW-0489">Methyltransferase</keyword>
<evidence type="ECO:0000256" key="3">
    <source>
        <dbReference type="SAM" id="MobiDB-lite"/>
    </source>
</evidence>
<dbReference type="Gene3D" id="3.40.50.150">
    <property type="entry name" value="Vaccinia Virus protein VP39"/>
    <property type="match status" value="1"/>
</dbReference>
<dbReference type="Proteomes" id="UP000774570">
    <property type="component" value="Unassembled WGS sequence"/>
</dbReference>
<keyword evidence="6" id="KW-1185">Reference proteome</keyword>
<sequence length="226" mass="23788">MTAASAEVAAAYDDVADLYTSLFARALDDQPLDRAVIGAFAELVDGGTVADLGCGPGAITAHLAALGLDAFGIDLSPRMIELARRDHPGLRFARGDLTALDLPDGSVDGVLSWYSLIHLPVADVPRALAEFRRVLRPGGHLLAGFFAAGGEEPVDFDHKVATARRWPAERMAGLLADAGFAEVGRMEREPREGERFRHGRLLVQVKDGGGAGQETTDPAPAAPPSA</sequence>
<evidence type="ECO:0000256" key="1">
    <source>
        <dbReference type="ARBA" id="ARBA00022603"/>
    </source>
</evidence>
<evidence type="ECO:0000313" key="6">
    <source>
        <dbReference type="Proteomes" id="UP000774570"/>
    </source>
</evidence>
<dbReference type="InterPro" id="IPR029063">
    <property type="entry name" value="SAM-dependent_MTases_sf"/>
</dbReference>
<dbReference type="SUPFAM" id="SSF53335">
    <property type="entry name" value="S-adenosyl-L-methionine-dependent methyltransferases"/>
    <property type="match status" value="1"/>
</dbReference>
<dbReference type="RefSeq" id="WP_220165243.1">
    <property type="nucleotide sequence ID" value="NZ_JAIBOA010000005.1"/>
</dbReference>
<keyword evidence="2" id="KW-0808">Transferase</keyword>
<dbReference type="InterPro" id="IPR041698">
    <property type="entry name" value="Methyltransf_25"/>
</dbReference>
<gene>
    <name evidence="5" type="ORF">K1Y72_09455</name>
</gene>
<proteinExistence type="predicted"/>
<comment type="caution">
    <text evidence="5">The sequence shown here is derived from an EMBL/GenBank/DDBJ whole genome shotgun (WGS) entry which is preliminary data.</text>
</comment>
<dbReference type="GO" id="GO:0032259">
    <property type="term" value="P:methylation"/>
    <property type="evidence" value="ECO:0007669"/>
    <property type="project" value="UniProtKB-KW"/>
</dbReference>
<dbReference type="Pfam" id="PF13649">
    <property type="entry name" value="Methyltransf_25"/>
    <property type="match status" value="1"/>
</dbReference>
<dbReference type="PANTHER" id="PTHR43861:SF1">
    <property type="entry name" value="TRANS-ACONITATE 2-METHYLTRANSFERASE"/>
    <property type="match status" value="1"/>
</dbReference>